<dbReference type="Gene3D" id="3.40.50.1820">
    <property type="entry name" value="alpha/beta hydrolase"/>
    <property type="match status" value="1"/>
</dbReference>
<evidence type="ECO:0000313" key="3">
    <source>
        <dbReference type="EMBL" id="KAB0304138.1"/>
    </source>
</evidence>
<dbReference type="OrthoDB" id="9770528at2"/>
<comment type="caution">
    <text evidence="4">The sequence shown here is derived from an EMBL/GenBank/DDBJ whole genome shotgun (WGS) entry which is preliminary data.</text>
</comment>
<sequence>MTFKHNYDFDPTYGYDLDQLLQVEASITPADFAYFWQQKYERALQVTPYVSLQDTGRIVNHWRVFDCYYNSTDGVRVGGWLLLPEKEEIHCAVVWAHGYGGLDEPDTTWKLKHTAILVPCVRGISRSHHHPISDDPYWHVLHNVQDREHYILGGCVQDLWCGISAVLTLYPNLKYKIGMIGNSLGGGLAIFATAFDKRIKRCHFHVPTFGNVSLRLTMPTIGSTQALIDFGNQALLARNLPYFDTSCAAKFISQPSHWGLALFDPYVAPPGQFSAYNACKGQKELFVLEAGHFIYRGEGKQRRELRKSVESFFKTLGDCDET</sequence>
<reference evidence="3 6" key="2">
    <citation type="submission" date="2019-09" db="EMBL/GenBank/DDBJ databases">
        <title>Vibrio Fortis S7-72.</title>
        <authorList>
            <person name="Das S.K."/>
        </authorList>
    </citation>
    <scope>NUCLEOTIDE SEQUENCE [LARGE SCALE GENOMIC DNA]</scope>
    <source>
        <strain evidence="3 6">S7-72</strain>
    </source>
</reference>
<dbReference type="EMBL" id="JFFR01000002">
    <property type="protein sequence ID" value="KDN30495.1"/>
    <property type="molecule type" value="Genomic_DNA"/>
</dbReference>
<dbReference type="InterPro" id="IPR008391">
    <property type="entry name" value="AXE1_dom"/>
</dbReference>
<reference evidence="4 5" key="1">
    <citation type="submission" date="2014-02" db="EMBL/GenBank/DDBJ databases">
        <title>Vibrio fortis Dalian14 Genome Sequencing.</title>
        <authorList>
            <person name="Wang Y."/>
            <person name="Song L."/>
            <person name="Liu G."/>
            <person name="Ding J."/>
        </authorList>
    </citation>
    <scope>NUCLEOTIDE SEQUENCE [LARGE SCALE GENOMIC DNA]</scope>
    <source>
        <strain evidence="4 5">Dalian14</strain>
    </source>
</reference>
<name>A0A066UTS3_9VIBR</name>
<dbReference type="SUPFAM" id="SSF53474">
    <property type="entry name" value="alpha/beta-Hydrolases"/>
    <property type="match status" value="1"/>
</dbReference>
<gene>
    <name evidence="3" type="ORF">F2Z80_09400</name>
    <name evidence="4" type="ORF">VFDL14_07135</name>
</gene>
<evidence type="ECO:0000313" key="5">
    <source>
        <dbReference type="Proteomes" id="UP000027219"/>
    </source>
</evidence>
<dbReference type="GO" id="GO:0052689">
    <property type="term" value="F:carboxylic ester hydrolase activity"/>
    <property type="evidence" value="ECO:0007669"/>
    <property type="project" value="TreeGrafter"/>
</dbReference>
<dbReference type="AlphaFoldDB" id="A0A066UTS3"/>
<evidence type="ECO:0000259" key="2">
    <source>
        <dbReference type="Pfam" id="PF05448"/>
    </source>
</evidence>
<dbReference type="Proteomes" id="UP000326687">
    <property type="component" value="Unassembled WGS sequence"/>
</dbReference>
<feature type="domain" description="Acetyl xylan esterase" evidence="2">
    <location>
        <begin position="25"/>
        <end position="290"/>
    </location>
</feature>
<proteinExistence type="predicted"/>
<dbReference type="PANTHER" id="PTHR40111:SF1">
    <property type="entry name" value="CEPHALOSPORIN-C DEACETYLASE"/>
    <property type="match status" value="1"/>
</dbReference>
<keyword evidence="5" id="KW-1185">Reference proteome</keyword>
<evidence type="ECO:0000256" key="1">
    <source>
        <dbReference type="PIRSR" id="PIRSR639069-2"/>
    </source>
</evidence>
<evidence type="ECO:0000313" key="6">
    <source>
        <dbReference type="Proteomes" id="UP000326687"/>
    </source>
</evidence>
<dbReference type="InterPro" id="IPR029058">
    <property type="entry name" value="AB_hydrolase_fold"/>
</dbReference>
<feature type="binding site" evidence="1">
    <location>
        <position position="99"/>
    </location>
    <ligand>
        <name>substrate</name>
    </ligand>
</feature>
<dbReference type="STRING" id="212667.VFDL14_07135"/>
<dbReference type="GO" id="GO:0005976">
    <property type="term" value="P:polysaccharide metabolic process"/>
    <property type="evidence" value="ECO:0007669"/>
    <property type="project" value="TreeGrafter"/>
</dbReference>
<protein>
    <submittedName>
        <fullName evidence="4">Deacetylase</fullName>
    </submittedName>
</protein>
<organism evidence="4 5">
    <name type="scientific">Vibrio fortis</name>
    <dbReference type="NCBI Taxonomy" id="212667"/>
    <lineage>
        <taxon>Bacteria</taxon>
        <taxon>Pseudomonadati</taxon>
        <taxon>Pseudomonadota</taxon>
        <taxon>Gammaproteobacteria</taxon>
        <taxon>Vibrionales</taxon>
        <taxon>Vibrionaceae</taxon>
        <taxon>Vibrio</taxon>
    </lineage>
</organism>
<dbReference type="InterPro" id="IPR039069">
    <property type="entry name" value="CE7"/>
</dbReference>
<dbReference type="Proteomes" id="UP000027219">
    <property type="component" value="Unassembled WGS sequence"/>
</dbReference>
<dbReference type="EMBL" id="VXDD01000001">
    <property type="protein sequence ID" value="KAB0304138.1"/>
    <property type="molecule type" value="Genomic_DNA"/>
</dbReference>
<dbReference type="RefSeq" id="WP_032549549.1">
    <property type="nucleotide sequence ID" value="NZ_JFFR01000002.1"/>
</dbReference>
<dbReference type="Pfam" id="PF05448">
    <property type="entry name" value="AXE1"/>
    <property type="match status" value="1"/>
</dbReference>
<accession>A0A066UTS3</accession>
<dbReference type="PANTHER" id="PTHR40111">
    <property type="entry name" value="CEPHALOSPORIN-C DEACETYLASE"/>
    <property type="match status" value="1"/>
</dbReference>
<evidence type="ECO:0000313" key="4">
    <source>
        <dbReference type="EMBL" id="KDN30495.1"/>
    </source>
</evidence>